<protein>
    <submittedName>
        <fullName evidence="2">Uncharacterized protein</fullName>
    </submittedName>
</protein>
<dbReference type="PANTHER" id="PTHR34950">
    <property type="entry name" value="OS04G0457400 PROTEIN"/>
    <property type="match status" value="1"/>
</dbReference>
<gene>
    <name evidence="2" type="ORF">V6N11_039804</name>
</gene>
<organism evidence="2 3">
    <name type="scientific">Hibiscus sabdariffa</name>
    <name type="common">roselle</name>
    <dbReference type="NCBI Taxonomy" id="183260"/>
    <lineage>
        <taxon>Eukaryota</taxon>
        <taxon>Viridiplantae</taxon>
        <taxon>Streptophyta</taxon>
        <taxon>Embryophyta</taxon>
        <taxon>Tracheophyta</taxon>
        <taxon>Spermatophyta</taxon>
        <taxon>Magnoliopsida</taxon>
        <taxon>eudicotyledons</taxon>
        <taxon>Gunneridae</taxon>
        <taxon>Pentapetalae</taxon>
        <taxon>rosids</taxon>
        <taxon>malvids</taxon>
        <taxon>Malvales</taxon>
        <taxon>Malvaceae</taxon>
        <taxon>Malvoideae</taxon>
        <taxon>Hibiscus</taxon>
    </lineage>
</organism>
<dbReference type="EMBL" id="JBBPBN010000022">
    <property type="protein sequence ID" value="KAK9011721.1"/>
    <property type="molecule type" value="Genomic_DNA"/>
</dbReference>
<keyword evidence="3" id="KW-1185">Reference proteome</keyword>
<evidence type="ECO:0000256" key="1">
    <source>
        <dbReference type="SAM" id="MobiDB-lite"/>
    </source>
</evidence>
<name>A0ABR2RFZ9_9ROSI</name>
<accession>A0ABR2RFZ9</accession>
<feature type="compositionally biased region" description="Low complexity" evidence="1">
    <location>
        <begin position="49"/>
        <end position="62"/>
    </location>
</feature>
<dbReference type="PANTHER" id="PTHR34950:SF2">
    <property type="entry name" value="OS10G0364900 PROTEIN"/>
    <property type="match status" value="1"/>
</dbReference>
<evidence type="ECO:0000313" key="2">
    <source>
        <dbReference type="EMBL" id="KAK9011721.1"/>
    </source>
</evidence>
<feature type="compositionally biased region" description="Basic and acidic residues" evidence="1">
    <location>
        <begin position="23"/>
        <end position="32"/>
    </location>
</feature>
<proteinExistence type="predicted"/>
<dbReference type="Proteomes" id="UP001396334">
    <property type="component" value="Unassembled WGS sequence"/>
</dbReference>
<sequence length="71" mass="7611">MSSIGARCAEVYVMRKRQKEKMKRMEEERGDQTRPVAGGKSKVHPSGPPRADSAASASARVSETQGSGHAP</sequence>
<comment type="caution">
    <text evidence="2">The sequence shown here is derived from an EMBL/GenBank/DDBJ whole genome shotgun (WGS) entry which is preliminary data.</text>
</comment>
<reference evidence="2 3" key="1">
    <citation type="journal article" date="2024" name="G3 (Bethesda)">
        <title>Genome assembly of Hibiscus sabdariffa L. provides insights into metabolisms of medicinal natural products.</title>
        <authorList>
            <person name="Kim T."/>
        </authorList>
    </citation>
    <scope>NUCLEOTIDE SEQUENCE [LARGE SCALE GENOMIC DNA]</scope>
    <source>
        <strain evidence="2">TK-2024</strain>
        <tissue evidence="2">Old leaves</tissue>
    </source>
</reference>
<evidence type="ECO:0000313" key="3">
    <source>
        <dbReference type="Proteomes" id="UP001396334"/>
    </source>
</evidence>
<feature type="region of interest" description="Disordered" evidence="1">
    <location>
        <begin position="17"/>
        <end position="71"/>
    </location>
</feature>